<dbReference type="PANTHER" id="PTHR20929:SF11">
    <property type="entry name" value="DYNEIN AXONEMAL INTERMEDIATE CHAIN 7"/>
    <property type="match status" value="1"/>
</dbReference>
<dbReference type="PRINTS" id="PR02043">
    <property type="entry name" value="CANCERSCCP1"/>
</dbReference>
<dbReference type="InterPro" id="IPR031826">
    <property type="entry name" value="IC97/Casc1_N"/>
</dbReference>
<dbReference type="PANTHER" id="PTHR20929">
    <property type="entry name" value="LUNG ADENOMA SUSCEPTIBILITY 1-RELATED"/>
    <property type="match status" value="1"/>
</dbReference>
<proteinExistence type="inferred from homology"/>
<dbReference type="OrthoDB" id="297923at2759"/>
<dbReference type="eggNOG" id="ENOG502QQM9">
    <property type="taxonomic scope" value="Eukaryota"/>
</dbReference>
<reference evidence="5" key="2">
    <citation type="submission" date="2009-11" db="EMBL/GenBank/DDBJ databases">
        <title>The Genome Sequence of Allomyces macrogynus strain ATCC 38327.</title>
        <authorList>
            <consortium name="The Broad Institute Genome Sequencing Platform"/>
            <person name="Russ C."/>
            <person name="Cuomo C."/>
            <person name="Shea T."/>
            <person name="Young S.K."/>
            <person name="Zeng Q."/>
            <person name="Koehrsen M."/>
            <person name="Haas B."/>
            <person name="Borodovsky M."/>
            <person name="Guigo R."/>
            <person name="Alvarado L."/>
            <person name="Berlin A."/>
            <person name="Borenstein D."/>
            <person name="Chen Z."/>
            <person name="Engels R."/>
            <person name="Freedman E."/>
            <person name="Gellesch M."/>
            <person name="Goldberg J."/>
            <person name="Griggs A."/>
            <person name="Gujja S."/>
            <person name="Heiman D."/>
            <person name="Hepburn T."/>
            <person name="Howarth C."/>
            <person name="Jen D."/>
            <person name="Larson L."/>
            <person name="Lewis B."/>
            <person name="Mehta T."/>
            <person name="Park D."/>
            <person name="Pearson M."/>
            <person name="Roberts A."/>
            <person name="Saif S."/>
            <person name="Shenoy N."/>
            <person name="Sisk P."/>
            <person name="Stolte C."/>
            <person name="Sykes S."/>
            <person name="Walk T."/>
            <person name="White J."/>
            <person name="Yandava C."/>
            <person name="Burger G."/>
            <person name="Gray M.W."/>
            <person name="Holland P.W.H."/>
            <person name="King N."/>
            <person name="Lang F.B.F."/>
            <person name="Roger A.J."/>
            <person name="Ruiz-Trillo I."/>
            <person name="Lander E."/>
            <person name="Nusbaum C."/>
        </authorList>
    </citation>
    <scope>NUCLEOTIDE SEQUENCE [LARGE SCALE GENOMIC DNA]</scope>
    <source>
        <strain evidence="5">ATCC 38327</strain>
    </source>
</reference>
<dbReference type="GO" id="GO:0048487">
    <property type="term" value="F:beta-tubulin binding"/>
    <property type="evidence" value="ECO:0007669"/>
    <property type="project" value="TreeGrafter"/>
</dbReference>
<name>A0A0L0S066_ALLM3</name>
<comment type="similarity">
    <text evidence="1">Belongs to the DNAI7 family.</text>
</comment>
<reference evidence="4 5" key="1">
    <citation type="submission" date="2009-11" db="EMBL/GenBank/DDBJ databases">
        <title>Annotation of Allomyces macrogynus ATCC 38327.</title>
        <authorList>
            <consortium name="The Broad Institute Genome Sequencing Platform"/>
            <person name="Russ C."/>
            <person name="Cuomo C."/>
            <person name="Burger G."/>
            <person name="Gray M.W."/>
            <person name="Holland P.W.H."/>
            <person name="King N."/>
            <person name="Lang F.B.F."/>
            <person name="Roger A.J."/>
            <person name="Ruiz-Trillo I."/>
            <person name="Young S.K."/>
            <person name="Zeng Q."/>
            <person name="Gargeya S."/>
            <person name="Fitzgerald M."/>
            <person name="Haas B."/>
            <person name="Abouelleil A."/>
            <person name="Alvarado L."/>
            <person name="Arachchi H.M."/>
            <person name="Berlin A."/>
            <person name="Chapman S.B."/>
            <person name="Gearin G."/>
            <person name="Goldberg J."/>
            <person name="Griggs A."/>
            <person name="Gujja S."/>
            <person name="Hansen M."/>
            <person name="Heiman D."/>
            <person name="Howarth C."/>
            <person name="Larimer J."/>
            <person name="Lui A."/>
            <person name="MacDonald P.J.P."/>
            <person name="McCowen C."/>
            <person name="Montmayeur A."/>
            <person name="Murphy C."/>
            <person name="Neiman D."/>
            <person name="Pearson M."/>
            <person name="Priest M."/>
            <person name="Roberts A."/>
            <person name="Saif S."/>
            <person name="Shea T."/>
            <person name="Sisk P."/>
            <person name="Stolte C."/>
            <person name="Sykes S."/>
            <person name="Wortman J."/>
            <person name="Nusbaum C."/>
            <person name="Birren B."/>
        </authorList>
    </citation>
    <scope>NUCLEOTIDE SEQUENCE [LARGE SCALE GENOMIC DNA]</scope>
    <source>
        <strain evidence="4 5">ATCC 38327</strain>
    </source>
</reference>
<dbReference type="GO" id="GO:0005930">
    <property type="term" value="C:axoneme"/>
    <property type="evidence" value="ECO:0007669"/>
    <property type="project" value="TreeGrafter"/>
</dbReference>
<evidence type="ECO:0000313" key="5">
    <source>
        <dbReference type="Proteomes" id="UP000054350"/>
    </source>
</evidence>
<evidence type="ECO:0000256" key="2">
    <source>
        <dbReference type="SAM" id="MobiDB-lite"/>
    </source>
</evidence>
<evidence type="ECO:0000259" key="3">
    <source>
        <dbReference type="Pfam" id="PF15927"/>
    </source>
</evidence>
<dbReference type="STRING" id="578462.A0A0L0S066"/>
<dbReference type="GO" id="GO:0008017">
    <property type="term" value="F:microtubule binding"/>
    <property type="evidence" value="ECO:0007669"/>
    <property type="project" value="TreeGrafter"/>
</dbReference>
<feature type="domain" description="IC97/Casc1 N-terminal" evidence="3">
    <location>
        <begin position="28"/>
        <end position="229"/>
    </location>
</feature>
<evidence type="ECO:0000313" key="4">
    <source>
        <dbReference type="EMBL" id="KNE55761.1"/>
    </source>
</evidence>
<dbReference type="OMA" id="FTRCEKT"/>
<organism evidence="4 5">
    <name type="scientific">Allomyces macrogynus (strain ATCC 38327)</name>
    <name type="common">Allomyces javanicus var. macrogynus</name>
    <dbReference type="NCBI Taxonomy" id="578462"/>
    <lineage>
        <taxon>Eukaryota</taxon>
        <taxon>Fungi</taxon>
        <taxon>Fungi incertae sedis</taxon>
        <taxon>Blastocladiomycota</taxon>
        <taxon>Blastocladiomycetes</taxon>
        <taxon>Blastocladiales</taxon>
        <taxon>Blastocladiaceae</taxon>
        <taxon>Allomyces</taxon>
    </lineage>
</organism>
<feature type="region of interest" description="Disordered" evidence="2">
    <location>
        <begin position="42"/>
        <end position="61"/>
    </location>
</feature>
<gene>
    <name evidence="4" type="ORF">AMAG_01637</name>
</gene>
<dbReference type="InterPro" id="IPR023247">
    <property type="entry name" value="IC97/Dnai7-like"/>
</dbReference>
<protein>
    <recommendedName>
        <fullName evidence="3">IC97/Casc1 N-terminal domain-containing protein</fullName>
    </recommendedName>
</protein>
<sequence length="606" mass="68378">MPPKPDAKKKKKSKKELEQERLLLEEQKRKEEEAARLAELARQRERELAEQQEREARDALLESKEPDFAAEILQSDEVALAAEHYVTALLQERERDKAWELYIQCSRIPNPKIESDVATYLSVFRQVHEKQSFAGVQEDLVQAEMLSALLEQEYAQAVDFRYAQQAARYAENTRSLRQAVLRKLEAITAYSLQNSEQFPRESTENLLVVQQLHSSVTFALWCNVTKNPRHKAFDVDTIHVTLPKALTLANVAICLVHDRSGLTLNDLYLQQTSARRQIVMSGCLDFSLLELPELPKTVDFWTIRPLLSNDLSVKRVEYPFARGNGDMAAPEQEVGREDDASIFVSFSVGLGLHLHPLATVKWWCAETCTWNSDGITDVEIDRTKGTVQFKSSVLKPCALVQDAVSDFPLEDWKMRTVSVDPPVVRLTVNGKWTDVEFEITEGGVSLIRPMNDRLQDEFQGKSFMPTLLIMKLFRYGIGFASPFMGQVDAEERGCYRAMASKCLALSFQAHKANAQHTGCVLTAMDAQDVAYTIVADYHLKIVEKERKVCYCAAEDDLSKPKPETAPHGTVLAVLEDIAPGLPTKWQVPVLVLQLLTIICPLNTVSP</sequence>
<evidence type="ECO:0000256" key="1">
    <source>
        <dbReference type="ARBA" id="ARBA00024332"/>
    </source>
</evidence>
<dbReference type="Pfam" id="PF15927">
    <property type="entry name" value="Casc1_N"/>
    <property type="match status" value="1"/>
</dbReference>
<dbReference type="EMBL" id="GG745329">
    <property type="protein sequence ID" value="KNE55761.1"/>
    <property type="molecule type" value="Genomic_DNA"/>
</dbReference>
<dbReference type="AlphaFoldDB" id="A0A0L0S066"/>
<accession>A0A0L0S066</accession>
<keyword evidence="5" id="KW-1185">Reference proteome</keyword>
<dbReference type="VEuPathDB" id="FungiDB:AMAG_01637"/>
<dbReference type="Proteomes" id="UP000054350">
    <property type="component" value="Unassembled WGS sequence"/>
</dbReference>